<dbReference type="InterPro" id="IPR049453">
    <property type="entry name" value="Memb_transporter_dom"/>
</dbReference>
<feature type="region of interest" description="Disordered" evidence="9">
    <location>
        <begin position="1"/>
        <end position="25"/>
    </location>
</feature>
<feature type="repeat" description="WD" evidence="8">
    <location>
        <begin position="54"/>
        <end position="86"/>
    </location>
</feature>
<dbReference type="InterPro" id="IPR024977">
    <property type="entry name" value="Apc4-like_WD40_dom"/>
</dbReference>
<gene>
    <name evidence="13" type="ORF">BDV29DRAFT_189562</name>
</gene>
<dbReference type="GO" id="GO:0070461">
    <property type="term" value="C:SAGA-type complex"/>
    <property type="evidence" value="ECO:0007669"/>
    <property type="project" value="InterPro"/>
</dbReference>
<dbReference type="GO" id="GO:0016020">
    <property type="term" value="C:membrane"/>
    <property type="evidence" value="ECO:0007669"/>
    <property type="project" value="UniProtKB-SubCell"/>
</dbReference>
<dbReference type="SUPFAM" id="SSF50978">
    <property type="entry name" value="WD40 repeat-like"/>
    <property type="match status" value="2"/>
</dbReference>
<accession>A0A5N5XA20</accession>
<dbReference type="InterPro" id="IPR036322">
    <property type="entry name" value="WD40_repeat_dom_sf"/>
</dbReference>
<keyword evidence="2 8" id="KW-0853">WD repeat</keyword>
<feature type="domain" description="Integral membrane bound transporter" evidence="12">
    <location>
        <begin position="1288"/>
        <end position="1424"/>
    </location>
</feature>
<reference evidence="13 14" key="1">
    <citation type="submission" date="2019-04" db="EMBL/GenBank/DDBJ databases">
        <title>Friends and foes A comparative genomics study of 23 Aspergillus species from section Flavi.</title>
        <authorList>
            <consortium name="DOE Joint Genome Institute"/>
            <person name="Kjaerbolling I."/>
            <person name="Vesth T."/>
            <person name="Frisvad J.C."/>
            <person name="Nybo J.L."/>
            <person name="Theobald S."/>
            <person name="Kildgaard S."/>
            <person name="Isbrandt T."/>
            <person name="Kuo A."/>
            <person name="Sato A."/>
            <person name="Lyhne E.K."/>
            <person name="Kogle M.E."/>
            <person name="Wiebenga A."/>
            <person name="Kun R.S."/>
            <person name="Lubbers R.J."/>
            <person name="Makela M.R."/>
            <person name="Barry K."/>
            <person name="Chovatia M."/>
            <person name="Clum A."/>
            <person name="Daum C."/>
            <person name="Haridas S."/>
            <person name="He G."/>
            <person name="LaButti K."/>
            <person name="Lipzen A."/>
            <person name="Mondo S."/>
            <person name="Riley R."/>
            <person name="Salamov A."/>
            <person name="Simmons B.A."/>
            <person name="Magnuson J.K."/>
            <person name="Henrissat B."/>
            <person name="Mortensen U.H."/>
            <person name="Larsen T.O."/>
            <person name="Devries R.P."/>
            <person name="Grigoriev I.V."/>
            <person name="Machida M."/>
            <person name="Baker S.E."/>
            <person name="Andersen M.R."/>
        </authorList>
    </citation>
    <scope>NUCLEOTIDE SEQUENCE [LARGE SCALE GENOMIC DNA]</scope>
    <source>
        <strain evidence="13 14">CBS 151.66</strain>
    </source>
</reference>
<dbReference type="OrthoDB" id="68611at2759"/>
<evidence type="ECO:0000256" key="5">
    <source>
        <dbReference type="ARBA" id="ARBA00022989"/>
    </source>
</evidence>
<dbReference type="PANTHER" id="PTHR47804">
    <property type="entry name" value="60S RIBOSOMAL PROTEIN L19"/>
    <property type="match status" value="1"/>
</dbReference>
<feature type="repeat" description="WD" evidence="8">
    <location>
        <begin position="229"/>
        <end position="270"/>
    </location>
</feature>
<dbReference type="Pfam" id="PF13515">
    <property type="entry name" value="FUSC_2"/>
    <property type="match status" value="1"/>
</dbReference>
<organism evidence="13 14">
    <name type="scientific">Aspergillus leporis</name>
    <dbReference type="NCBI Taxonomy" id="41062"/>
    <lineage>
        <taxon>Eukaryota</taxon>
        <taxon>Fungi</taxon>
        <taxon>Dikarya</taxon>
        <taxon>Ascomycota</taxon>
        <taxon>Pezizomycotina</taxon>
        <taxon>Eurotiomycetes</taxon>
        <taxon>Eurotiomycetidae</taxon>
        <taxon>Eurotiales</taxon>
        <taxon>Aspergillaceae</taxon>
        <taxon>Aspergillus</taxon>
        <taxon>Aspergillus subgen. Circumdati</taxon>
    </lineage>
</organism>
<dbReference type="PROSITE" id="PS50082">
    <property type="entry name" value="WD_REPEATS_2"/>
    <property type="match status" value="6"/>
</dbReference>
<feature type="compositionally biased region" description="Polar residues" evidence="9">
    <location>
        <begin position="1673"/>
        <end position="1695"/>
    </location>
</feature>
<feature type="domain" description="Anaphase-promoting complex subunit 4-like WD40" evidence="11">
    <location>
        <begin position="465"/>
        <end position="545"/>
    </location>
</feature>
<evidence type="ECO:0000313" key="14">
    <source>
        <dbReference type="Proteomes" id="UP000326565"/>
    </source>
</evidence>
<protein>
    <submittedName>
        <fullName evidence="13">WD40 repeat-like protein</fullName>
    </submittedName>
</protein>
<evidence type="ECO:0000259" key="11">
    <source>
        <dbReference type="Pfam" id="PF12894"/>
    </source>
</evidence>
<evidence type="ECO:0000256" key="7">
    <source>
        <dbReference type="ARBA" id="ARBA00038366"/>
    </source>
</evidence>
<evidence type="ECO:0000256" key="9">
    <source>
        <dbReference type="SAM" id="MobiDB-lite"/>
    </source>
</evidence>
<dbReference type="PROSITE" id="PS50294">
    <property type="entry name" value="WD_REPEATS_REGION"/>
    <property type="match status" value="5"/>
</dbReference>
<feature type="repeat" description="WD" evidence="8">
    <location>
        <begin position="531"/>
        <end position="564"/>
    </location>
</feature>
<feature type="region of interest" description="Disordered" evidence="9">
    <location>
        <begin position="968"/>
        <end position="1030"/>
    </location>
</feature>
<dbReference type="InterPro" id="IPR015943">
    <property type="entry name" value="WD40/YVTN_repeat-like_dom_sf"/>
</dbReference>
<feature type="transmembrane region" description="Helical" evidence="10">
    <location>
        <begin position="795"/>
        <end position="814"/>
    </location>
</feature>
<dbReference type="Gene3D" id="2.130.10.10">
    <property type="entry name" value="YVTN repeat-like/Quinoprotein amine dehydrogenase"/>
    <property type="match status" value="2"/>
</dbReference>
<feature type="region of interest" description="Disordered" evidence="9">
    <location>
        <begin position="1672"/>
        <end position="1695"/>
    </location>
</feature>
<keyword evidence="5 10" id="KW-1133">Transmembrane helix</keyword>
<evidence type="ECO:0000256" key="3">
    <source>
        <dbReference type="ARBA" id="ARBA00022692"/>
    </source>
</evidence>
<feature type="compositionally biased region" description="Basic and acidic residues" evidence="9">
    <location>
        <begin position="991"/>
        <end position="1002"/>
    </location>
</feature>
<dbReference type="InterPro" id="IPR001680">
    <property type="entry name" value="WD40_rpt"/>
</dbReference>
<dbReference type="EMBL" id="ML732182">
    <property type="protein sequence ID" value="KAB8076354.1"/>
    <property type="molecule type" value="Genomic_DNA"/>
</dbReference>
<dbReference type="Proteomes" id="UP000326565">
    <property type="component" value="Unassembled WGS sequence"/>
</dbReference>
<dbReference type="SMART" id="SM00320">
    <property type="entry name" value="WD40"/>
    <property type="match status" value="11"/>
</dbReference>
<dbReference type="GO" id="GO:0030029">
    <property type="term" value="P:actin filament-based process"/>
    <property type="evidence" value="ECO:0007669"/>
    <property type="project" value="UniProtKB-ARBA"/>
</dbReference>
<evidence type="ECO:0000256" key="6">
    <source>
        <dbReference type="ARBA" id="ARBA00023136"/>
    </source>
</evidence>
<feature type="repeat" description="WD" evidence="8">
    <location>
        <begin position="488"/>
        <end position="529"/>
    </location>
</feature>
<dbReference type="Pfam" id="PF12894">
    <property type="entry name" value="ANAPC4_WD40"/>
    <property type="match status" value="1"/>
</dbReference>
<dbReference type="Pfam" id="PF12767">
    <property type="entry name" value="SAGA-Tad1"/>
    <property type="match status" value="1"/>
</dbReference>
<feature type="compositionally biased region" description="Basic and acidic residues" evidence="9">
    <location>
        <begin position="1010"/>
        <end position="1029"/>
    </location>
</feature>
<feature type="transmembrane region" description="Helical" evidence="10">
    <location>
        <begin position="771"/>
        <end position="788"/>
    </location>
</feature>
<feature type="repeat" description="WD" evidence="8">
    <location>
        <begin position="574"/>
        <end position="614"/>
    </location>
</feature>
<feature type="transmembrane region" description="Helical" evidence="10">
    <location>
        <begin position="1342"/>
        <end position="1360"/>
    </location>
</feature>
<comment type="subcellular location">
    <subcellularLocation>
        <location evidence="1">Membrane</location>
        <topology evidence="1">Multi-pass membrane protein</topology>
    </subcellularLocation>
</comment>
<evidence type="ECO:0000313" key="13">
    <source>
        <dbReference type="EMBL" id="KAB8076354.1"/>
    </source>
</evidence>
<feature type="transmembrane region" description="Helical" evidence="10">
    <location>
        <begin position="834"/>
        <end position="854"/>
    </location>
</feature>
<dbReference type="PANTHER" id="PTHR47804:SF1">
    <property type="entry name" value="DUF2421 DOMAIN-CONTAINING PROTEIN"/>
    <property type="match status" value="1"/>
</dbReference>
<proteinExistence type="inferred from homology"/>
<feature type="transmembrane region" description="Helical" evidence="10">
    <location>
        <begin position="688"/>
        <end position="706"/>
    </location>
</feature>
<evidence type="ECO:0000256" key="4">
    <source>
        <dbReference type="ARBA" id="ARBA00022737"/>
    </source>
</evidence>
<keyword evidence="4" id="KW-0677">Repeat</keyword>
<keyword evidence="14" id="KW-1185">Reference proteome</keyword>
<feature type="transmembrane region" description="Helical" evidence="10">
    <location>
        <begin position="1406"/>
        <end position="1429"/>
    </location>
</feature>
<dbReference type="CDD" id="cd00200">
    <property type="entry name" value="WD40"/>
    <property type="match status" value="1"/>
</dbReference>
<dbReference type="GO" id="GO:0003779">
    <property type="term" value="F:actin binding"/>
    <property type="evidence" value="ECO:0007669"/>
    <property type="project" value="UniProtKB-ARBA"/>
</dbReference>
<evidence type="ECO:0000256" key="2">
    <source>
        <dbReference type="ARBA" id="ARBA00022574"/>
    </source>
</evidence>
<name>A0A5N5XA20_9EURO</name>
<dbReference type="Pfam" id="PF00400">
    <property type="entry name" value="WD40"/>
    <property type="match status" value="5"/>
</dbReference>
<comment type="similarity">
    <text evidence="7">Belongs to the WD repeat AIP1 family.</text>
</comment>
<evidence type="ECO:0000259" key="12">
    <source>
        <dbReference type="Pfam" id="PF13515"/>
    </source>
</evidence>
<keyword evidence="6 10" id="KW-0472">Membrane</keyword>
<dbReference type="FunFam" id="2.130.10.10:FF:000167">
    <property type="entry name" value="Actin-interacting protein 1"/>
    <property type="match status" value="1"/>
</dbReference>
<evidence type="ECO:0000256" key="8">
    <source>
        <dbReference type="PROSITE-ProRule" id="PRU00221"/>
    </source>
</evidence>
<keyword evidence="3 10" id="KW-0812">Transmembrane</keyword>
<evidence type="ECO:0000256" key="10">
    <source>
        <dbReference type="SAM" id="Phobius"/>
    </source>
</evidence>
<feature type="transmembrane region" description="Helical" evidence="10">
    <location>
        <begin position="1317"/>
        <end position="1336"/>
    </location>
</feature>
<dbReference type="FunFam" id="2.130.10.10:FF:000102">
    <property type="entry name" value="Actin-interacting protein 1"/>
    <property type="match status" value="1"/>
</dbReference>
<feature type="repeat" description="WD" evidence="8">
    <location>
        <begin position="185"/>
        <end position="226"/>
    </location>
</feature>
<dbReference type="InterPro" id="IPR024738">
    <property type="entry name" value="Hfi1/Tada1"/>
</dbReference>
<evidence type="ECO:0000256" key="1">
    <source>
        <dbReference type="ARBA" id="ARBA00004141"/>
    </source>
</evidence>
<dbReference type="InterPro" id="IPR052430">
    <property type="entry name" value="IVT-Associated"/>
</dbReference>
<feature type="transmembrane region" description="Helical" evidence="10">
    <location>
        <begin position="734"/>
        <end position="759"/>
    </location>
</feature>
<sequence>MSITNESIWAASPSTTRGQPTQLSSDAKGENLAYAANKSIFLRSIDHPAIARQYTEHKAQTTVARFSPSGFYVASGDATGMVRVWDCVGEGITKGEYSIVNGRINDLAWDGDSQRIIAVGDGKQRYGHCITWDSGNTVGEIYGHTRQINSVSIRQQRPLRAAAAGDDKNLVFYHGAPFKFNTGIRDKHTNYIYGVGFSPDGSTLVSVGADRKIWLYDGKTGEPKGQIGEEEHKGSIFGVSWSKDSRKFVTASADKTVKIWDVEVGKVSQTWNIGGEGSADVKDQQVGVVWPPGRSDNLLISLSLGGDLNYLVEGTPEPRQVVQGHQKNITSLKQCRSGSDDGTLWTGSFDGRVCSWEVPTGTAEVMDGDNHSAYIAGLAPTQEGNGRIYSVAWDDTIRSVDISAKTYTGSSSKLSGQPKGIAAGAAVLVGTSESVEIYKDGQKIGDFKPECSITTVAAHGSTAAIGGEDSAVQICEISGSSLSPKTDIKASRNPVSALSFSPDGSLLAVGDSRGRVLVYKVSDGSVVTDRWTAHTSRITSIAWNEDGTHVVSGALDTNIFVWSLANPGDWLQVSNAHKEGVNGVAWVSESQIASAGADAAVKVWKLRQATFVLPKTGQRLRGLVNLRNPYSELNGNSDEERRGLLSGEISGDREGLHLRLWKKVLETKLMVHRAISSELGIGVLKCSLAYLLGSLATFVPAIASLLGHQDGKHVVATVTVYFHPARSQGSMYKALICAALAFLYAAFISLTSMCVSRFFQDTLDLRPLGHAVVLIVFCGGGLGFVGWTKQRLGDPLVNVACSLASLSTITVLTREGAVQNGDLSFAKIFQTLKMVGMGVAAAMAVSFAIFPISARKKLRSNLTIVTETLATMLALITESFLTGSEEELQTGEYLGAAARHKKAYSQLDKLIREAKLEHFVAGTEKQYRLEKKLVRWVQDITHNMGGLRSAALLQFQLLKQTKLARQRQLDGQGESMNGVHLGSLPSPWSLQEERPFLEPIDERPEEEASGSDRDRPSSSPERESSDSEPNHALLPADIFALFINHLGPSMRSLAFTLKEIFKEIPFKPAPDFRVVVNSRFRTSLDRALDLYRGSREEALKTIYRQKDVLNIQTMEIEADLEEVAASCGHFSFSLLEFGEQLKELLAILDELQLEAEERPNGRSWNWLKFWHQRGCDIVARDTGIICRTGINPRGYNEADHPPEQPLVETDPIQSGAGPQFEIANVGPRSKPSTLSFPPRNILKKESFGYRIWRSLKIFRRDDTKFAIKVGTGAALYALPSFLSSTRPFYSHWRGEWGLLSYMLVCSMTIGSSNTTGYARFLGTCLGAFCAIASWYVTDGNVFGLASLGLFMATWTSYLIIVKGQGPMGRFIMLTYNLSVLYAYSLSQKEGNDDQDEGGDSPIITDIALHRVASVLSGCIWGIIITRVIWPISARERLKDGLSLLWLRMSLLWKRGPLSTMTNNPDSSGFMSPREKLEVERFLSRLESLQASARSEFELKGTFPDAAYSNILRRTRSMVDAFLAINIELDKNMTASEGELSILRYTVKERQQLSSRISHLLSVMASSMKLEYPLSDALPSIEHARDRLLARLFHYRKDHEASRLSMDEDYALLYAFILVTGQLSTEIEEIMAEISRLFGVLNEDTFSPHPRLRAARRASTSLATMQIDPAALSRTESTSTAITSSKNAAPNTSATPKSTKALISVPRLDLEPIYTELKAAIGDNWAEYKEATTLFLLGQLNQNELSSRVDHIICADQKTEHLHNNFICAIIGNLTRDLPDHGVASWVSANDKPLVVSKPTSGDAAEQRLKTEVMQLPPRDRRRLKAIPERGPNETAPNELEEYHLAKQIKLPSQVPASAGGLNKTNWELEIRKRYAQPLASETGEFPDAESIHARMIPICYEESIVSGAGLPCAEFMATATETFVKEVLSVVFSRTRSNGPSGTINGMMMRKYRQQLEREELAFTRGEIVKDSATGLLPVEAKEASVRKPLGVRDLRLALELGGGVLSHMPLIVDQIVGGYLEDELEADKQDRTEGVMAMPNDNMKLNNLTDEMEVDDEERGWEGATVADREQLGSLLDECLSMAS</sequence>